<gene>
    <name evidence="2" type="ORF">CAK95_17680</name>
</gene>
<sequence length="335" mass="37018">MAHMNRRHCLATEPPVTRSPTSSPLPISAFRKNSPMSVDQFQACEICGSSDWHATYRGPVRDGAFGRLTKPTVVARCGSCGVERLAEDTTKDENFYKGTDYRAALNEATDAAGFFAEHDRLQLQNLQQLWPETLRGKTIADIGCAAGSFLDHVKGLPARAIAVEPCIPYHQSLSDRGFEVYASPSDMGEAGTVDWAFSFSVIEHVSDPKSFLADIRSIVKPGGRVLISTPNRADVLMSLLPDTYPAFFYRAVHRWYFDVASLTRCAQSAGLEVEQMRCVHRFGISNALIWLRDKKPGGHKPLPNINAPLLDAVWARALELEGSGDYLYAVLVRKD</sequence>
<name>A0A1W6ZTH4_9HYPH</name>
<accession>A0A1W6ZTH4</accession>
<protein>
    <recommendedName>
        <fullName evidence="4">Class I SAM-dependent methyltransferase</fullName>
    </recommendedName>
</protein>
<keyword evidence="3" id="KW-1185">Reference proteome</keyword>
<dbReference type="STRING" id="1235591.CAK95_17680"/>
<reference evidence="2 3" key="1">
    <citation type="submission" date="2017-05" db="EMBL/GenBank/DDBJ databases">
        <title>Full genome sequence of Pseudorhodoplanes sinuspersici.</title>
        <authorList>
            <person name="Dastgheib S.M.M."/>
            <person name="Shavandi M."/>
            <person name="Tirandaz H."/>
        </authorList>
    </citation>
    <scope>NUCLEOTIDE SEQUENCE [LARGE SCALE GENOMIC DNA]</scope>
    <source>
        <strain evidence="2 3">RIPI110</strain>
    </source>
</reference>
<dbReference type="InterPro" id="IPR029063">
    <property type="entry name" value="SAM-dependent_MTases_sf"/>
</dbReference>
<organism evidence="2 3">
    <name type="scientific">Pseudorhodoplanes sinuspersici</name>
    <dbReference type="NCBI Taxonomy" id="1235591"/>
    <lineage>
        <taxon>Bacteria</taxon>
        <taxon>Pseudomonadati</taxon>
        <taxon>Pseudomonadota</taxon>
        <taxon>Alphaproteobacteria</taxon>
        <taxon>Hyphomicrobiales</taxon>
        <taxon>Pseudorhodoplanes</taxon>
    </lineage>
</organism>
<evidence type="ECO:0000313" key="2">
    <source>
        <dbReference type="EMBL" id="ARQ00709.1"/>
    </source>
</evidence>
<feature type="region of interest" description="Disordered" evidence="1">
    <location>
        <begin position="1"/>
        <end position="24"/>
    </location>
</feature>
<evidence type="ECO:0000313" key="3">
    <source>
        <dbReference type="Proteomes" id="UP000194137"/>
    </source>
</evidence>
<dbReference type="AlphaFoldDB" id="A0A1W6ZTH4"/>
<evidence type="ECO:0000256" key="1">
    <source>
        <dbReference type="SAM" id="MobiDB-lite"/>
    </source>
</evidence>
<dbReference type="SUPFAM" id="SSF53335">
    <property type="entry name" value="S-adenosyl-L-methionine-dependent methyltransferases"/>
    <property type="match status" value="1"/>
</dbReference>
<dbReference type="Gene3D" id="3.40.50.150">
    <property type="entry name" value="Vaccinia Virus protein VP39"/>
    <property type="match status" value="1"/>
</dbReference>
<dbReference type="PANTHER" id="PTHR43861">
    <property type="entry name" value="TRANS-ACONITATE 2-METHYLTRANSFERASE-RELATED"/>
    <property type="match status" value="1"/>
</dbReference>
<dbReference type="KEGG" id="psin:CAK95_17680"/>
<evidence type="ECO:0008006" key="4">
    <source>
        <dbReference type="Google" id="ProtNLM"/>
    </source>
</evidence>
<dbReference type="PANTHER" id="PTHR43861:SF5">
    <property type="entry name" value="BLL5978 PROTEIN"/>
    <property type="match status" value="1"/>
</dbReference>
<dbReference type="EMBL" id="CP021112">
    <property type="protein sequence ID" value="ARQ00709.1"/>
    <property type="molecule type" value="Genomic_DNA"/>
</dbReference>
<dbReference type="Proteomes" id="UP000194137">
    <property type="component" value="Chromosome"/>
</dbReference>
<proteinExistence type="predicted"/>
<dbReference type="Pfam" id="PF13489">
    <property type="entry name" value="Methyltransf_23"/>
    <property type="match status" value="1"/>
</dbReference>